<protein>
    <submittedName>
        <fullName evidence="1">Putative secreted protein</fullName>
    </submittedName>
</protein>
<reference evidence="1" key="1">
    <citation type="submission" date="2020-03" db="EMBL/GenBank/DDBJ databases">
        <title>Transcriptomic Profiling of the Digestive Tract of the Rat Flea, Xenopsylla cheopis, Following Blood Feeding and Infection with Yersinia pestis.</title>
        <authorList>
            <person name="Bland D.M."/>
            <person name="Martens C.A."/>
            <person name="Virtaneva K."/>
            <person name="Kanakabandi K."/>
            <person name="Long D."/>
            <person name="Rosenke R."/>
            <person name="Saturday G.A."/>
            <person name="Hoyt F.H."/>
            <person name="Bruno D.P."/>
            <person name="Ribeiro J.M.C."/>
            <person name="Hinnebusch J."/>
        </authorList>
    </citation>
    <scope>NUCLEOTIDE SEQUENCE</scope>
</reference>
<dbReference type="AlphaFoldDB" id="A0A6M2E2A0"/>
<dbReference type="EMBL" id="GIIL01007852">
    <property type="protein sequence ID" value="NOV51578.1"/>
    <property type="molecule type" value="Transcribed_RNA"/>
</dbReference>
<name>A0A6M2E2A0_XENCH</name>
<proteinExistence type="predicted"/>
<sequence length="111" mass="13708">MFIKRLKFWKLVLPIPRRLQSGWTQTLRSGLLMVRRRTPVHQSKLIRLYSLYLKIRILKNLNKYNNRLRIIEGLIRFLRARKVRSWKELRGMRLDDYRMLQNRTLATTSYY</sequence>
<evidence type="ECO:0000313" key="1">
    <source>
        <dbReference type="EMBL" id="NOV51578.1"/>
    </source>
</evidence>
<organism evidence="1">
    <name type="scientific">Xenopsylla cheopis</name>
    <name type="common">Oriental rat flea</name>
    <name type="synonym">Pulex cheopis</name>
    <dbReference type="NCBI Taxonomy" id="163159"/>
    <lineage>
        <taxon>Eukaryota</taxon>
        <taxon>Metazoa</taxon>
        <taxon>Ecdysozoa</taxon>
        <taxon>Arthropoda</taxon>
        <taxon>Hexapoda</taxon>
        <taxon>Insecta</taxon>
        <taxon>Pterygota</taxon>
        <taxon>Neoptera</taxon>
        <taxon>Endopterygota</taxon>
        <taxon>Siphonaptera</taxon>
        <taxon>Pulicidae</taxon>
        <taxon>Xenopsyllinae</taxon>
        <taxon>Xenopsylla</taxon>
    </lineage>
</organism>
<accession>A0A6M2E2A0</accession>